<comment type="catalytic activity">
    <reaction evidence="1">
        <text>ATP + protein L-histidine = ADP + protein N-phospho-L-histidine.</text>
        <dbReference type="EC" id="2.7.13.3"/>
    </reaction>
</comment>
<keyword evidence="6" id="KW-0808">Transferase</keyword>
<gene>
    <name evidence="15" type="ORF">E9998_03675</name>
</gene>
<dbReference type="GO" id="GO:0005886">
    <property type="term" value="C:plasma membrane"/>
    <property type="evidence" value="ECO:0007669"/>
    <property type="project" value="UniProtKB-SubCell"/>
</dbReference>
<dbReference type="Pfam" id="PF00672">
    <property type="entry name" value="HAMP"/>
    <property type="match status" value="1"/>
</dbReference>
<protein>
    <recommendedName>
        <fullName evidence="4">histidine kinase</fullName>
        <ecNumber evidence="4">2.7.13.3</ecNumber>
    </recommendedName>
</protein>
<dbReference type="FunFam" id="3.30.565.10:FF:000006">
    <property type="entry name" value="Sensor histidine kinase WalK"/>
    <property type="match status" value="1"/>
</dbReference>
<feature type="domain" description="Histidine kinase" evidence="13">
    <location>
        <begin position="282"/>
        <end position="495"/>
    </location>
</feature>
<evidence type="ECO:0000256" key="6">
    <source>
        <dbReference type="ARBA" id="ARBA00022679"/>
    </source>
</evidence>
<dbReference type="Pfam" id="PF00512">
    <property type="entry name" value="HisKA"/>
    <property type="match status" value="1"/>
</dbReference>
<dbReference type="EC" id="2.7.13.3" evidence="4"/>
<evidence type="ECO:0000256" key="9">
    <source>
        <dbReference type="ARBA" id="ARBA00022989"/>
    </source>
</evidence>
<dbReference type="AlphaFoldDB" id="A0A4S8PL29"/>
<keyword evidence="16" id="KW-1185">Reference proteome</keyword>
<dbReference type="PROSITE" id="PS50885">
    <property type="entry name" value="HAMP"/>
    <property type="match status" value="1"/>
</dbReference>
<sequence>MSAPRVFESARDKWDRTPLRVRLTAAVLVLVAGSLLLISVSTLLALHSYFLGTVDDELETQLRNLNASIFDPENFEVDEDTPGLRPEQYIFSFLYGHGNRMDRPDNRTDYPVFDYDDLEEADGEGFTALGADGTTRWRVLGLPGTDIGTENPEYDADAHPLSADDYFVLSYKLAHFDKTVAGLVWVDILIGAGVLAGLAAIGVGLVRASLSPLRQIENTAAMIAAGNYSRRVPEHDRNTEVGRVGHAINSMLTRVEGAIRAREYSEERAHDSEERMREFIADASHELRTPLTSVRGYAELVRTNPQMPEAERQHYIGQIEEAAKRMGLLVGDLLHLARLGQERPVETEPVDLALLGREAVAAHAVMAEDHEFSFTCAPGAATVVAADRARMRQVLDNLLTNAVRHTPPGTHVGVEVAAEDDRVRLTVADDGPGMAPATAGRVFERFFRSDEVVHAGSGLGLAIVAAIVDAHGGTVDVASQPGEGTAFTVLLAAEPPDPAPPNLSER</sequence>
<comment type="subcellular location">
    <subcellularLocation>
        <location evidence="3">Cell membrane</location>
    </subcellularLocation>
</comment>
<keyword evidence="10" id="KW-0902">Two-component regulatory system</keyword>
<name>A0A4S8PL29_9ACTN</name>
<dbReference type="Gene3D" id="3.30.565.10">
    <property type="entry name" value="Histidine kinase-like ATPase, C-terminal domain"/>
    <property type="match status" value="1"/>
</dbReference>
<dbReference type="Gene3D" id="1.10.287.130">
    <property type="match status" value="1"/>
</dbReference>
<evidence type="ECO:0000256" key="2">
    <source>
        <dbReference type="ARBA" id="ARBA00001968"/>
    </source>
</evidence>
<keyword evidence="9 12" id="KW-1133">Transmembrane helix</keyword>
<dbReference type="InterPro" id="IPR036890">
    <property type="entry name" value="HATPase_C_sf"/>
</dbReference>
<feature type="transmembrane region" description="Helical" evidence="12">
    <location>
        <begin position="21"/>
        <end position="46"/>
    </location>
</feature>
<dbReference type="InterPro" id="IPR003594">
    <property type="entry name" value="HATPase_dom"/>
</dbReference>
<dbReference type="SUPFAM" id="SSF55874">
    <property type="entry name" value="ATPase domain of HSP90 chaperone/DNA topoisomerase II/histidine kinase"/>
    <property type="match status" value="1"/>
</dbReference>
<comment type="cofactor">
    <cofactor evidence="2">
        <name>a divalent metal cation</name>
        <dbReference type="ChEBI" id="CHEBI:60240"/>
    </cofactor>
</comment>
<dbReference type="CDD" id="cd00075">
    <property type="entry name" value="HATPase"/>
    <property type="match status" value="1"/>
</dbReference>
<dbReference type="EMBL" id="STGX01000002">
    <property type="protein sequence ID" value="THV31473.1"/>
    <property type="molecule type" value="Genomic_DNA"/>
</dbReference>
<dbReference type="SUPFAM" id="SSF47384">
    <property type="entry name" value="Homodimeric domain of signal transducing histidine kinase"/>
    <property type="match status" value="1"/>
</dbReference>
<evidence type="ECO:0000313" key="16">
    <source>
        <dbReference type="Proteomes" id="UP000305792"/>
    </source>
</evidence>
<dbReference type="GO" id="GO:0000155">
    <property type="term" value="F:phosphorelay sensor kinase activity"/>
    <property type="evidence" value="ECO:0007669"/>
    <property type="project" value="InterPro"/>
</dbReference>
<dbReference type="FunFam" id="1.10.287.130:FF:000001">
    <property type="entry name" value="Two-component sensor histidine kinase"/>
    <property type="match status" value="1"/>
</dbReference>
<keyword evidence="8 15" id="KW-0418">Kinase</keyword>
<evidence type="ECO:0000313" key="15">
    <source>
        <dbReference type="EMBL" id="THV31473.1"/>
    </source>
</evidence>
<organism evidence="15 16">
    <name type="scientific">Glycomyces paridis</name>
    <dbReference type="NCBI Taxonomy" id="2126555"/>
    <lineage>
        <taxon>Bacteria</taxon>
        <taxon>Bacillati</taxon>
        <taxon>Actinomycetota</taxon>
        <taxon>Actinomycetes</taxon>
        <taxon>Glycomycetales</taxon>
        <taxon>Glycomycetaceae</taxon>
        <taxon>Glycomyces</taxon>
    </lineage>
</organism>
<accession>A0A4S8PL29</accession>
<dbReference type="Pfam" id="PF02518">
    <property type="entry name" value="HATPase_c"/>
    <property type="match status" value="1"/>
</dbReference>
<dbReference type="Gene3D" id="6.10.340.10">
    <property type="match status" value="1"/>
</dbReference>
<dbReference type="RefSeq" id="WP_136528346.1">
    <property type="nucleotide sequence ID" value="NZ_STGX01000002.1"/>
</dbReference>
<dbReference type="SMART" id="SM00388">
    <property type="entry name" value="HisKA"/>
    <property type="match status" value="1"/>
</dbReference>
<dbReference type="InterPro" id="IPR005467">
    <property type="entry name" value="His_kinase_dom"/>
</dbReference>
<dbReference type="PANTHER" id="PTHR45436">
    <property type="entry name" value="SENSOR HISTIDINE KINASE YKOH"/>
    <property type="match status" value="1"/>
</dbReference>
<dbReference type="GO" id="GO:0005509">
    <property type="term" value="F:calcium ion binding"/>
    <property type="evidence" value="ECO:0007669"/>
    <property type="project" value="UniProtKB-ARBA"/>
</dbReference>
<dbReference type="PROSITE" id="PS50109">
    <property type="entry name" value="HIS_KIN"/>
    <property type="match status" value="1"/>
</dbReference>
<evidence type="ECO:0000256" key="3">
    <source>
        <dbReference type="ARBA" id="ARBA00004236"/>
    </source>
</evidence>
<dbReference type="InterPro" id="IPR036097">
    <property type="entry name" value="HisK_dim/P_sf"/>
</dbReference>
<evidence type="ECO:0000256" key="8">
    <source>
        <dbReference type="ARBA" id="ARBA00022777"/>
    </source>
</evidence>
<dbReference type="PRINTS" id="PR00344">
    <property type="entry name" value="BCTRLSENSOR"/>
</dbReference>
<evidence type="ECO:0000256" key="11">
    <source>
        <dbReference type="ARBA" id="ARBA00023136"/>
    </source>
</evidence>
<dbReference type="PANTHER" id="PTHR45436:SF5">
    <property type="entry name" value="SENSOR HISTIDINE KINASE TRCS"/>
    <property type="match status" value="1"/>
</dbReference>
<evidence type="ECO:0000256" key="7">
    <source>
        <dbReference type="ARBA" id="ARBA00022692"/>
    </source>
</evidence>
<dbReference type="InterPro" id="IPR003661">
    <property type="entry name" value="HisK_dim/P_dom"/>
</dbReference>
<evidence type="ECO:0000259" key="14">
    <source>
        <dbReference type="PROSITE" id="PS50885"/>
    </source>
</evidence>
<evidence type="ECO:0000259" key="13">
    <source>
        <dbReference type="PROSITE" id="PS50109"/>
    </source>
</evidence>
<proteinExistence type="predicted"/>
<dbReference type="InterPro" id="IPR003660">
    <property type="entry name" value="HAMP_dom"/>
</dbReference>
<feature type="transmembrane region" description="Helical" evidence="12">
    <location>
        <begin position="183"/>
        <end position="206"/>
    </location>
</feature>
<dbReference type="SMART" id="SM00387">
    <property type="entry name" value="HATPase_c"/>
    <property type="match status" value="1"/>
</dbReference>
<feature type="domain" description="HAMP" evidence="14">
    <location>
        <begin position="207"/>
        <end position="260"/>
    </location>
</feature>
<reference evidence="15 16" key="1">
    <citation type="journal article" date="2018" name="Int. J. Syst. Evol. Microbiol.">
        <title>Glycomyces paridis sp. nov., isolated from the medicinal plant Paris polyphylla.</title>
        <authorList>
            <person name="Fang X.M."/>
            <person name="Bai J.L."/>
            <person name="Su J."/>
            <person name="Zhao L.L."/>
            <person name="Liu H.Y."/>
            <person name="Ma B.P."/>
            <person name="Zhang Y.Q."/>
            <person name="Yu L.Y."/>
        </authorList>
    </citation>
    <scope>NUCLEOTIDE SEQUENCE [LARGE SCALE GENOMIC DNA]</scope>
    <source>
        <strain evidence="15 16">CPCC 204357</strain>
    </source>
</reference>
<evidence type="ECO:0000256" key="4">
    <source>
        <dbReference type="ARBA" id="ARBA00012438"/>
    </source>
</evidence>
<evidence type="ECO:0000256" key="5">
    <source>
        <dbReference type="ARBA" id="ARBA00022553"/>
    </source>
</evidence>
<dbReference type="CDD" id="cd06225">
    <property type="entry name" value="HAMP"/>
    <property type="match status" value="1"/>
</dbReference>
<dbReference type="InterPro" id="IPR050428">
    <property type="entry name" value="TCS_sensor_his_kinase"/>
</dbReference>
<dbReference type="OrthoDB" id="5242752at2"/>
<keyword evidence="5" id="KW-0597">Phosphoprotein</keyword>
<evidence type="ECO:0000256" key="1">
    <source>
        <dbReference type="ARBA" id="ARBA00000085"/>
    </source>
</evidence>
<dbReference type="Proteomes" id="UP000305792">
    <property type="component" value="Unassembled WGS sequence"/>
</dbReference>
<dbReference type="SUPFAM" id="SSF158472">
    <property type="entry name" value="HAMP domain-like"/>
    <property type="match status" value="1"/>
</dbReference>
<keyword evidence="7 12" id="KW-0812">Transmembrane</keyword>
<evidence type="ECO:0000256" key="10">
    <source>
        <dbReference type="ARBA" id="ARBA00023012"/>
    </source>
</evidence>
<dbReference type="InterPro" id="IPR004358">
    <property type="entry name" value="Sig_transdc_His_kin-like_C"/>
</dbReference>
<dbReference type="CDD" id="cd00082">
    <property type="entry name" value="HisKA"/>
    <property type="match status" value="1"/>
</dbReference>
<dbReference type="SMART" id="SM00304">
    <property type="entry name" value="HAMP"/>
    <property type="match status" value="1"/>
</dbReference>
<evidence type="ECO:0000256" key="12">
    <source>
        <dbReference type="SAM" id="Phobius"/>
    </source>
</evidence>
<comment type="caution">
    <text evidence="15">The sequence shown here is derived from an EMBL/GenBank/DDBJ whole genome shotgun (WGS) entry which is preliminary data.</text>
</comment>
<keyword evidence="11 12" id="KW-0472">Membrane</keyword>